<gene>
    <name evidence="3" type="ORF">BD310DRAFT_1024605</name>
</gene>
<dbReference type="PANTHER" id="PTHR23159">
    <property type="entry name" value="CENTROSOMAL PROTEIN 2"/>
    <property type="match status" value="1"/>
</dbReference>
<keyword evidence="1" id="KW-0175">Coiled coil</keyword>
<feature type="compositionally biased region" description="Low complexity" evidence="2">
    <location>
        <begin position="301"/>
        <end position="316"/>
    </location>
</feature>
<feature type="region of interest" description="Disordered" evidence="2">
    <location>
        <begin position="275"/>
        <end position="317"/>
    </location>
</feature>
<feature type="coiled-coil region" evidence="1">
    <location>
        <begin position="569"/>
        <end position="610"/>
    </location>
</feature>
<feature type="region of interest" description="Disordered" evidence="2">
    <location>
        <begin position="642"/>
        <end position="674"/>
    </location>
</feature>
<evidence type="ECO:0000256" key="1">
    <source>
        <dbReference type="SAM" id="Coils"/>
    </source>
</evidence>
<evidence type="ECO:0000313" key="4">
    <source>
        <dbReference type="Proteomes" id="UP000292082"/>
    </source>
</evidence>
<evidence type="ECO:0000313" key="3">
    <source>
        <dbReference type="EMBL" id="TBU63264.1"/>
    </source>
</evidence>
<reference evidence="3 4" key="1">
    <citation type="submission" date="2019-01" db="EMBL/GenBank/DDBJ databases">
        <title>Draft genome sequences of three monokaryotic isolates of the white-rot basidiomycete fungus Dichomitus squalens.</title>
        <authorList>
            <consortium name="DOE Joint Genome Institute"/>
            <person name="Lopez S.C."/>
            <person name="Andreopoulos B."/>
            <person name="Pangilinan J."/>
            <person name="Lipzen A."/>
            <person name="Riley R."/>
            <person name="Ahrendt S."/>
            <person name="Ng V."/>
            <person name="Barry K."/>
            <person name="Daum C."/>
            <person name="Grigoriev I.V."/>
            <person name="Hilden K.S."/>
            <person name="Makela M.R."/>
            <person name="de Vries R.P."/>
        </authorList>
    </citation>
    <scope>NUCLEOTIDE SEQUENCE [LARGE SCALE GENOMIC DNA]</scope>
    <source>
        <strain evidence="3 4">CBS 464.89</strain>
    </source>
</reference>
<organism evidence="3 4">
    <name type="scientific">Dichomitus squalens</name>
    <dbReference type="NCBI Taxonomy" id="114155"/>
    <lineage>
        <taxon>Eukaryota</taxon>
        <taxon>Fungi</taxon>
        <taxon>Dikarya</taxon>
        <taxon>Basidiomycota</taxon>
        <taxon>Agaricomycotina</taxon>
        <taxon>Agaricomycetes</taxon>
        <taxon>Polyporales</taxon>
        <taxon>Polyporaceae</taxon>
        <taxon>Dichomitus</taxon>
    </lineage>
</organism>
<accession>A0A4Q9Q9F8</accession>
<proteinExistence type="predicted"/>
<feature type="compositionally biased region" description="Pro residues" evidence="2">
    <location>
        <begin position="23"/>
        <end position="33"/>
    </location>
</feature>
<dbReference type="PANTHER" id="PTHR23159:SF60">
    <property type="entry name" value="SPINDLE ASSEMBLY ABNORMAL PROTEIN 4"/>
    <property type="match status" value="1"/>
</dbReference>
<feature type="coiled-coil region" evidence="1">
    <location>
        <begin position="808"/>
        <end position="912"/>
    </location>
</feature>
<dbReference type="EMBL" id="ML145090">
    <property type="protein sequence ID" value="TBU63264.1"/>
    <property type="molecule type" value="Genomic_DNA"/>
</dbReference>
<dbReference type="AlphaFoldDB" id="A0A4Q9Q9F8"/>
<feature type="coiled-coil region" evidence="1">
    <location>
        <begin position="221"/>
        <end position="248"/>
    </location>
</feature>
<feature type="compositionally biased region" description="Low complexity" evidence="2">
    <location>
        <begin position="8"/>
        <end position="22"/>
    </location>
</feature>
<feature type="compositionally biased region" description="Polar residues" evidence="2">
    <location>
        <begin position="284"/>
        <end position="300"/>
    </location>
</feature>
<dbReference type="Pfam" id="PF15456">
    <property type="entry name" value="Uds1"/>
    <property type="match status" value="1"/>
</dbReference>
<evidence type="ECO:0000256" key="2">
    <source>
        <dbReference type="SAM" id="MobiDB-lite"/>
    </source>
</evidence>
<feature type="compositionally biased region" description="Polar residues" evidence="2">
    <location>
        <begin position="90"/>
        <end position="112"/>
    </location>
</feature>
<feature type="coiled-coil region" evidence="1">
    <location>
        <begin position="346"/>
        <end position="491"/>
    </location>
</feature>
<feature type="region of interest" description="Disordered" evidence="2">
    <location>
        <begin position="1"/>
        <end position="123"/>
    </location>
</feature>
<dbReference type="Proteomes" id="UP000292082">
    <property type="component" value="Unassembled WGS sequence"/>
</dbReference>
<dbReference type="InterPro" id="IPR029191">
    <property type="entry name" value="Uds1"/>
</dbReference>
<name>A0A4Q9Q9F8_9APHY</name>
<dbReference type="STRING" id="114155.A0A4Q9Q9F8"/>
<feature type="coiled-coil region" evidence="1">
    <location>
        <begin position="738"/>
        <end position="765"/>
    </location>
</feature>
<protein>
    <submittedName>
        <fullName evidence="3">Up-regulated during septation-domain-containing protein</fullName>
    </submittedName>
</protein>
<sequence>MNGVRRFLAGGTAASTPPTATSPLPPSTPPPTNPLNLPSKPSWPPTSSPPQNGAALADGLNSTPALFFRKDRSRTTNGAGGSAKSDEDTGNSSFQSSRDSVGSGRTSTQPSSPIAGPSSPRMPIPIRVAELSRKPVDGEKRNSVVFSSKDDLLLSLLASEAIVDSRGFDILSAEEVEELKKEYQVLSSRLVALSKKLTLETKIRDAAVSLSKANSSFKNVSKQTSEQLETANRKVDAAQKELWRVSEKAGEINRRLLEHRAGVLSYSVRSLEKKMAPPEANGNGDLSISGRSTPNRNSAMSPTQSSATSAHSSSSRSRFDGAHFFAGHSDAIVPVTPKGAASSAEVAALQEQLKAAQAALDASNAQQAKLGKELSSLRSEKQVMETSKAAELRQAEDMIAALERQMGEMQGLGDRVGKLEEEKRTWTSERTELEKKRLEVERLERPLELLEERNGELTEIELALAKEKRKIDDKDREIAELKSERASLLTERASLQLGGESKAQLDRSVDAIQELMKKHGVSHYSRDITVVGLANSIGKHLEDVKAKMDSHSKAQDEWNAQRSKMEIDLRIGMDKREQLDNQLDEVRKERDAAKAEVRSLENRLKEIEDGSGPLIRYEGDAAKIASQLEPLWSILPSPEARAQKLGRNRSTGPTALASPVTASPSAKGAPSLSEMDVRSLKSLYDPNGFPMSARPSGPDSFSVEAFVARVQALIADDRALIERLIRFAQAHDLLKKNAERAQKLAQESNSALETYQKQVKLLEERNITSIAKQTALQDEVSNLHEAVDRITAAKLELETQAAEQAETCRQLTDANNSLSAQVLKLAEQSNSSSTSDVVRRKLEAEVKRLEGEVAKLGDEVKRLEAELATSKAALNKAHEEVEEVRVSQQTQQMALLEELNSVQTENSNLRAQLRKK</sequence>
<keyword evidence="4" id="KW-1185">Reference proteome</keyword>